<feature type="signal peptide" evidence="1">
    <location>
        <begin position="1"/>
        <end position="20"/>
    </location>
</feature>
<feature type="chain" id="PRO_5006911742" description="Secreted protein" evidence="1">
    <location>
        <begin position="21"/>
        <end position="103"/>
    </location>
</feature>
<evidence type="ECO:0000313" key="2">
    <source>
        <dbReference type="EMBL" id="KTC80243.1"/>
    </source>
</evidence>
<keyword evidence="5" id="KW-1185">Reference proteome</keyword>
<name>A0A0W0S9U5_9GAMM</name>
<dbReference type="Proteomes" id="UP000277577">
    <property type="component" value="Chromosome"/>
</dbReference>
<evidence type="ECO:0000313" key="4">
    <source>
        <dbReference type="Proteomes" id="UP000054921"/>
    </source>
</evidence>
<accession>A0A0W0S9U5</accession>
<evidence type="ECO:0000313" key="3">
    <source>
        <dbReference type="EMBL" id="VEB38752.1"/>
    </source>
</evidence>
<reference evidence="3 5" key="2">
    <citation type="submission" date="2018-12" db="EMBL/GenBank/DDBJ databases">
        <authorList>
            <consortium name="Pathogen Informatics"/>
        </authorList>
    </citation>
    <scope>NUCLEOTIDE SEQUENCE [LARGE SCALE GENOMIC DNA]</scope>
    <source>
        <strain evidence="3 5">NCTC11976</strain>
    </source>
</reference>
<gene>
    <name evidence="2" type="ORF">Lche_2263</name>
    <name evidence="3" type="ORF">NCTC11976_02897</name>
</gene>
<dbReference type="RefSeq" id="WP_028379998.1">
    <property type="nucleotide sequence ID" value="NZ_CAAAIT010000001.1"/>
</dbReference>
<evidence type="ECO:0000313" key="5">
    <source>
        <dbReference type="Proteomes" id="UP000277577"/>
    </source>
</evidence>
<keyword evidence="1" id="KW-0732">Signal</keyword>
<dbReference type="EMBL" id="LNXW01000013">
    <property type="protein sequence ID" value="KTC80243.1"/>
    <property type="molecule type" value="Genomic_DNA"/>
</dbReference>
<proteinExistence type="predicted"/>
<protein>
    <recommendedName>
        <fullName evidence="6">Secreted protein</fullName>
    </recommendedName>
</protein>
<organism evidence="2 4">
    <name type="scientific">Legionella cherrii</name>
    <dbReference type="NCBI Taxonomy" id="28084"/>
    <lineage>
        <taxon>Bacteria</taxon>
        <taxon>Pseudomonadati</taxon>
        <taxon>Pseudomonadota</taxon>
        <taxon>Gammaproteobacteria</taxon>
        <taxon>Legionellales</taxon>
        <taxon>Legionellaceae</taxon>
        <taxon>Legionella</taxon>
    </lineage>
</organism>
<evidence type="ECO:0000256" key="1">
    <source>
        <dbReference type="SAM" id="SignalP"/>
    </source>
</evidence>
<dbReference type="Proteomes" id="UP000054921">
    <property type="component" value="Unassembled WGS sequence"/>
</dbReference>
<dbReference type="AlphaFoldDB" id="A0A0W0S9U5"/>
<dbReference type="STRING" id="28084.Lche_2263"/>
<dbReference type="EMBL" id="LR134173">
    <property type="protein sequence ID" value="VEB38752.1"/>
    <property type="molecule type" value="Genomic_DNA"/>
</dbReference>
<reference evidence="2 4" key="1">
    <citation type="submission" date="2015-11" db="EMBL/GenBank/DDBJ databases">
        <title>Genomic analysis of 38 Legionella species identifies large and diverse effector repertoires.</title>
        <authorList>
            <person name="Burstein D."/>
            <person name="Amaro F."/>
            <person name="Zusman T."/>
            <person name="Lifshitz Z."/>
            <person name="Cohen O."/>
            <person name="Gilbert J.A."/>
            <person name="Pupko T."/>
            <person name="Shuman H.A."/>
            <person name="Segal G."/>
        </authorList>
    </citation>
    <scope>NUCLEOTIDE SEQUENCE [LARGE SCALE GENOMIC DNA]</scope>
    <source>
        <strain evidence="2 4">ORW</strain>
    </source>
</reference>
<evidence type="ECO:0008006" key="6">
    <source>
        <dbReference type="Google" id="ProtNLM"/>
    </source>
</evidence>
<dbReference type="PATRIC" id="fig|28084.5.peg.2453"/>
<sequence length="103" mass="11823">MKKLLLAFFSLMILNVSSYADKILITGKPIILEKQGNVYYVPADYKTTTSYYYVTVEGAKRVCYIEKQPSLTSLDTSTLEVNYNGSTLTWVCYPFDKNYFETP</sequence>